<accession>A0A928KTI1</accession>
<feature type="compositionally biased region" description="Pro residues" evidence="7">
    <location>
        <begin position="221"/>
        <end position="244"/>
    </location>
</feature>
<keyword evidence="10" id="KW-0969">Cilium</keyword>
<dbReference type="GO" id="GO:0006935">
    <property type="term" value="P:chemotaxis"/>
    <property type="evidence" value="ECO:0007669"/>
    <property type="project" value="UniProtKB-KW"/>
</dbReference>
<comment type="subcellular location">
    <subcellularLocation>
        <location evidence="1">Cell membrane</location>
        <topology evidence="1">Peripheral membrane protein</topology>
        <orientation evidence="1">Cytoplasmic side</orientation>
    </subcellularLocation>
</comment>
<gene>
    <name evidence="10" type="primary">fliY</name>
    <name evidence="10" type="ORF">E7512_03545</name>
</gene>
<feature type="domain" description="CheC-like protein" evidence="9">
    <location>
        <begin position="112"/>
        <end position="146"/>
    </location>
</feature>
<sequence>MEPNGSNHEELMSPMEIDSIGEIMNISLGSSATTVSTLLEQRVNITTPRVTIVTAQEFEFKGLEPAVAVEINYVSGLDGTNVMVLKESDVRIIVGLLLQTEYSEEDFVLDEMSLGAICEVMNQMMGASSTALSQLLNRPINISPPSSFKIENSEQFKKKYFNDDEPIIAIHFNLMIGELTNSEFISIMSLGLAKDLISSFGFGSSSLESTPEPAPVQAAPAPAPAAPTPPPAAPAPRPAPPAYHPDPQAGFAQTAYGVPAAAYSAPPAPMAPPMQPTPVIRGNMRQPESPPYEIQSASYQNFDEQETVLTTDQSNNLNMILSVPLEVTVEIGSTKRKIKEILDFTTGTILELDKQAGSQVDIFVNGQRIAKGDVVVVDDYYGVRITEISSNVDIINALK</sequence>
<evidence type="ECO:0000256" key="4">
    <source>
        <dbReference type="ARBA" id="ARBA00022500"/>
    </source>
</evidence>
<protein>
    <submittedName>
        <fullName evidence="10">Flagellar motor switch phosphatase FliY</fullName>
    </submittedName>
</protein>
<dbReference type="Pfam" id="PF04509">
    <property type="entry name" value="CheC"/>
    <property type="match status" value="2"/>
</dbReference>
<feature type="region of interest" description="Disordered" evidence="7">
    <location>
        <begin position="207"/>
        <end position="250"/>
    </location>
</feature>
<evidence type="ECO:0000256" key="1">
    <source>
        <dbReference type="ARBA" id="ARBA00004413"/>
    </source>
</evidence>
<dbReference type="PANTHER" id="PTHR43484">
    <property type="match status" value="1"/>
</dbReference>
<comment type="caution">
    <text evidence="10">The sequence shown here is derived from an EMBL/GenBank/DDBJ whole genome shotgun (WGS) entry which is preliminary data.</text>
</comment>
<dbReference type="GO" id="GO:0005886">
    <property type="term" value="C:plasma membrane"/>
    <property type="evidence" value="ECO:0007669"/>
    <property type="project" value="UniProtKB-SubCell"/>
</dbReference>
<reference evidence="10" key="1">
    <citation type="submission" date="2019-04" db="EMBL/GenBank/DDBJ databases">
        <title>Evolution of Biomass-Degrading Anaerobic Consortia Revealed by Metagenomics.</title>
        <authorList>
            <person name="Peng X."/>
        </authorList>
    </citation>
    <scope>NUCLEOTIDE SEQUENCE</scope>
    <source>
        <strain evidence="10">SIG551</strain>
    </source>
</reference>
<evidence type="ECO:0000256" key="2">
    <source>
        <dbReference type="ARBA" id="ARBA00009226"/>
    </source>
</evidence>
<dbReference type="InterPro" id="IPR012826">
    <property type="entry name" value="FliN"/>
</dbReference>
<dbReference type="PRINTS" id="PR00956">
    <property type="entry name" value="FLGMOTORFLIN"/>
</dbReference>
<dbReference type="GO" id="GO:0009425">
    <property type="term" value="C:bacterial-type flagellum basal body"/>
    <property type="evidence" value="ECO:0007669"/>
    <property type="project" value="InterPro"/>
</dbReference>
<dbReference type="InterPro" id="IPR028976">
    <property type="entry name" value="CheC-like_sf"/>
</dbReference>
<keyword evidence="4" id="KW-0145">Chemotaxis</keyword>
<dbReference type="GO" id="GO:0003774">
    <property type="term" value="F:cytoskeletal motor activity"/>
    <property type="evidence" value="ECO:0007669"/>
    <property type="project" value="InterPro"/>
</dbReference>
<feature type="domain" description="Flagellar motor switch protein FliN-like C-terminal" evidence="8">
    <location>
        <begin position="320"/>
        <end position="388"/>
    </location>
</feature>
<evidence type="ECO:0000259" key="8">
    <source>
        <dbReference type="Pfam" id="PF01052"/>
    </source>
</evidence>
<evidence type="ECO:0000313" key="10">
    <source>
        <dbReference type="EMBL" id="MBE6832646.1"/>
    </source>
</evidence>
<dbReference type="GO" id="GO:0071973">
    <property type="term" value="P:bacterial-type flagellum-dependent cell motility"/>
    <property type="evidence" value="ECO:0007669"/>
    <property type="project" value="InterPro"/>
</dbReference>
<evidence type="ECO:0000256" key="3">
    <source>
        <dbReference type="ARBA" id="ARBA00022475"/>
    </source>
</evidence>
<dbReference type="NCBIfam" id="TIGR02480">
    <property type="entry name" value="fliN"/>
    <property type="match status" value="1"/>
</dbReference>
<dbReference type="Gene3D" id="3.40.1550.10">
    <property type="entry name" value="CheC-like"/>
    <property type="match status" value="1"/>
</dbReference>
<keyword evidence="5" id="KW-0283">Flagellar rotation</keyword>
<dbReference type="RefSeq" id="WP_326839996.1">
    <property type="nucleotide sequence ID" value="NZ_JBKWRC010000001.1"/>
</dbReference>
<dbReference type="PANTHER" id="PTHR43484:SF1">
    <property type="entry name" value="FLAGELLAR MOTOR SWITCH PROTEIN FLIN"/>
    <property type="match status" value="1"/>
</dbReference>
<dbReference type="Proteomes" id="UP000754750">
    <property type="component" value="Unassembled WGS sequence"/>
</dbReference>
<dbReference type="SUPFAM" id="SSF101801">
    <property type="entry name" value="Surface presentation of antigens (SPOA)"/>
    <property type="match status" value="1"/>
</dbReference>
<comment type="similarity">
    <text evidence="2">Belongs to the FliN/MopA/SpaO family.</text>
</comment>
<dbReference type="InterPro" id="IPR001172">
    <property type="entry name" value="FliN_T3SS_HrcQb"/>
</dbReference>
<evidence type="ECO:0000256" key="5">
    <source>
        <dbReference type="ARBA" id="ARBA00022779"/>
    </source>
</evidence>
<dbReference type="GO" id="GO:0016787">
    <property type="term" value="F:hydrolase activity"/>
    <property type="evidence" value="ECO:0007669"/>
    <property type="project" value="InterPro"/>
</dbReference>
<dbReference type="InterPro" id="IPR007597">
    <property type="entry name" value="CheC"/>
</dbReference>
<feature type="domain" description="CheC-like protein" evidence="9">
    <location>
        <begin position="15"/>
        <end position="51"/>
    </location>
</feature>
<dbReference type="SUPFAM" id="SSF103039">
    <property type="entry name" value="CheC-like"/>
    <property type="match status" value="1"/>
</dbReference>
<dbReference type="EMBL" id="SVNY01000002">
    <property type="protein sequence ID" value="MBE6832646.1"/>
    <property type="molecule type" value="Genomic_DNA"/>
</dbReference>
<keyword evidence="10" id="KW-0966">Cell projection</keyword>
<evidence type="ECO:0000256" key="7">
    <source>
        <dbReference type="SAM" id="MobiDB-lite"/>
    </source>
</evidence>
<dbReference type="InterPro" id="IPR051469">
    <property type="entry name" value="FliN/MopA/SpaO"/>
</dbReference>
<dbReference type="InterPro" id="IPR001543">
    <property type="entry name" value="FliN-like_C"/>
</dbReference>
<evidence type="ECO:0000313" key="11">
    <source>
        <dbReference type="Proteomes" id="UP000754750"/>
    </source>
</evidence>
<evidence type="ECO:0000256" key="6">
    <source>
        <dbReference type="ARBA" id="ARBA00023136"/>
    </source>
</evidence>
<proteinExistence type="inferred from homology"/>
<keyword evidence="3" id="KW-1003">Cell membrane</keyword>
<dbReference type="InterPro" id="IPR036429">
    <property type="entry name" value="SpoA-like_sf"/>
</dbReference>
<evidence type="ECO:0000259" key="9">
    <source>
        <dbReference type="Pfam" id="PF04509"/>
    </source>
</evidence>
<name>A0A928KTI1_9FIRM</name>
<dbReference type="Pfam" id="PF01052">
    <property type="entry name" value="FliMN_C"/>
    <property type="match status" value="1"/>
</dbReference>
<keyword evidence="6" id="KW-0472">Membrane</keyword>
<dbReference type="AlphaFoldDB" id="A0A928KTI1"/>
<dbReference type="CDD" id="cd17907">
    <property type="entry name" value="FliY_FliN-Y"/>
    <property type="match status" value="1"/>
</dbReference>
<organism evidence="10 11">
    <name type="scientific">Faecalispora sporosphaeroides</name>
    <dbReference type="NCBI Taxonomy" id="1549"/>
    <lineage>
        <taxon>Bacteria</taxon>
        <taxon>Bacillati</taxon>
        <taxon>Bacillota</taxon>
        <taxon>Clostridia</taxon>
        <taxon>Eubacteriales</taxon>
        <taxon>Oscillospiraceae</taxon>
        <taxon>Faecalispora</taxon>
    </lineage>
</organism>
<dbReference type="Gene3D" id="2.30.330.10">
    <property type="entry name" value="SpoA-like"/>
    <property type="match status" value="1"/>
</dbReference>
<keyword evidence="10" id="KW-0282">Flagellum</keyword>
<dbReference type="NCBIfam" id="NF005995">
    <property type="entry name" value="PRK08119.1"/>
    <property type="match status" value="1"/>
</dbReference>